<proteinExistence type="predicted"/>
<protein>
    <submittedName>
        <fullName evidence="1">DUF2071 domain-containing protein</fullName>
    </submittedName>
</protein>
<dbReference type="Pfam" id="PF09844">
    <property type="entry name" value="DUF2071"/>
    <property type="match status" value="1"/>
</dbReference>
<gene>
    <name evidence="1" type="ORF">EI293_18385</name>
</gene>
<dbReference type="SUPFAM" id="SSF160104">
    <property type="entry name" value="Acetoacetate decarboxylase-like"/>
    <property type="match status" value="1"/>
</dbReference>
<keyword evidence="2" id="KW-1185">Reference proteome</keyword>
<dbReference type="AlphaFoldDB" id="A0A3R9MFN3"/>
<dbReference type="OrthoDB" id="1421826at2"/>
<organism evidence="1 2">
    <name type="scientific">Hymenobacter perfusus</name>
    <dbReference type="NCBI Taxonomy" id="1236770"/>
    <lineage>
        <taxon>Bacteria</taxon>
        <taxon>Pseudomonadati</taxon>
        <taxon>Bacteroidota</taxon>
        <taxon>Cytophagia</taxon>
        <taxon>Cytophagales</taxon>
        <taxon>Hymenobacteraceae</taxon>
        <taxon>Hymenobacter</taxon>
    </lineage>
</organism>
<dbReference type="PANTHER" id="PTHR39186:SF1">
    <property type="entry name" value="DUF2071 DOMAIN-CONTAINING PROTEIN"/>
    <property type="match status" value="1"/>
</dbReference>
<dbReference type="Gene3D" id="2.40.400.10">
    <property type="entry name" value="Acetoacetate decarboxylase-like"/>
    <property type="match status" value="1"/>
</dbReference>
<comment type="caution">
    <text evidence="1">The sequence shown here is derived from an EMBL/GenBank/DDBJ whole genome shotgun (WGS) entry which is preliminary data.</text>
</comment>
<evidence type="ECO:0000313" key="1">
    <source>
        <dbReference type="EMBL" id="RSK41005.1"/>
    </source>
</evidence>
<dbReference type="Proteomes" id="UP000270291">
    <property type="component" value="Unassembled WGS sequence"/>
</dbReference>
<dbReference type="InterPro" id="IPR018644">
    <property type="entry name" value="DUF2071"/>
</dbReference>
<dbReference type="InterPro" id="IPR023375">
    <property type="entry name" value="ADC_dom_sf"/>
</dbReference>
<dbReference type="EMBL" id="RWIU01000007">
    <property type="protein sequence ID" value="RSK41005.1"/>
    <property type="molecule type" value="Genomic_DNA"/>
</dbReference>
<dbReference type="PANTHER" id="PTHR39186">
    <property type="entry name" value="DUF2071 FAMILY PROTEIN"/>
    <property type="match status" value="1"/>
</dbReference>
<sequence length="234" mass="26100">MRQRWSNLLFAHWPVSPEVLRPYLPDRLELDTYDGQAWLGVVPFTMSHIRPLGLPAVPGLSALHELNVRTYATLDGVPGVWFLSLDATQPLGVWAARTLFHLPYLHARMQLTATPDGALHATATRTHHGEAAATFAASWLPGAALPLARPGSLAYFLTERYHLYTAGHTVRAGRHGAGLWRGRLWHEPWALREATLTHWESTLVESHALPTPVGPPLLHAADKLDVWVEELRRV</sequence>
<accession>A0A3R9MFN3</accession>
<reference evidence="1 2" key="1">
    <citation type="submission" date="2018-12" db="EMBL/GenBank/DDBJ databases">
        <authorList>
            <person name="Feng G."/>
            <person name="Zhu H."/>
        </authorList>
    </citation>
    <scope>NUCLEOTIDE SEQUENCE [LARGE SCALE GENOMIC DNA]</scope>
    <source>
        <strain evidence="1 2">LMG 26000</strain>
    </source>
</reference>
<evidence type="ECO:0000313" key="2">
    <source>
        <dbReference type="Proteomes" id="UP000270291"/>
    </source>
</evidence>
<name>A0A3R9MFN3_9BACT</name>